<dbReference type="VEuPathDB" id="MicrosporidiaDB:AAJ76_1900055637"/>
<dbReference type="GeneID" id="36319286"/>
<dbReference type="EMBL" id="JPQZ01000019">
    <property type="protein sequence ID" value="KKO75519.1"/>
    <property type="molecule type" value="Genomic_DNA"/>
</dbReference>
<comment type="caution">
    <text evidence="1">The sequence shown here is derived from an EMBL/GenBank/DDBJ whole genome shotgun (WGS) entry which is preliminary data.</text>
</comment>
<name>A0A0F9ZD41_9MICR</name>
<organism evidence="1 2">
    <name type="scientific">Vairimorpha ceranae</name>
    <dbReference type="NCBI Taxonomy" id="40302"/>
    <lineage>
        <taxon>Eukaryota</taxon>
        <taxon>Fungi</taxon>
        <taxon>Fungi incertae sedis</taxon>
        <taxon>Microsporidia</taxon>
        <taxon>Nosematidae</taxon>
        <taxon>Vairimorpha</taxon>
    </lineage>
</organism>
<reference evidence="1 2" key="1">
    <citation type="journal article" date="2015" name="Environ. Microbiol.">
        <title>Genome analyses suggest the presence of polyploidy and recent human-driven expansions in eight global populations of the honeybee pathogen Nosema ceranae.</title>
        <authorList>
            <person name="Pelin A."/>
            <person name="Selman M."/>
            <person name="Aris-Brosou S."/>
            <person name="Farinelli L."/>
            <person name="Corradi N."/>
        </authorList>
    </citation>
    <scope>NUCLEOTIDE SEQUENCE [LARGE SCALE GENOMIC DNA]</scope>
    <source>
        <strain evidence="1 2">PA08 1199</strain>
    </source>
</reference>
<evidence type="ECO:0000313" key="2">
    <source>
        <dbReference type="Proteomes" id="UP000034350"/>
    </source>
</evidence>
<accession>A0A0F9ZD41</accession>
<dbReference type="AlphaFoldDB" id="A0A0F9ZD41"/>
<dbReference type="Proteomes" id="UP000034350">
    <property type="component" value="Unassembled WGS sequence"/>
</dbReference>
<sequence>MQTFVRLGKQLNRLGSLTRKTMLLFLPSEKNDIDSKKHPFGVEP</sequence>
<gene>
    <name evidence="1" type="ORF">AAJ76_1900055637</name>
</gene>
<evidence type="ECO:0000313" key="1">
    <source>
        <dbReference type="EMBL" id="KKO75519.1"/>
    </source>
</evidence>
<dbReference type="RefSeq" id="XP_024331261.1">
    <property type="nucleotide sequence ID" value="XM_024474369.1"/>
</dbReference>
<proteinExistence type="predicted"/>
<protein>
    <submittedName>
        <fullName evidence="1">Uncharacterized protein</fullName>
    </submittedName>
</protein>
<keyword evidence="2" id="KW-1185">Reference proteome</keyword>